<reference evidence="5 6" key="2">
    <citation type="submission" date="2018-12" db="EMBL/GenBank/DDBJ databases">
        <title>Rhizobacter gummiphilus sp. nov., a rubber-degrading bacterium isolated from the soil of a botanical garden in Japan.</title>
        <authorList>
            <person name="Shunsuke S.S."/>
        </authorList>
    </citation>
    <scope>NUCLEOTIDE SEQUENCE [LARGE SCALE GENOMIC DNA]</scope>
    <source>
        <strain evidence="5 6">S-16</strain>
    </source>
</reference>
<dbReference type="PROSITE" id="PS51257">
    <property type="entry name" value="PROKAR_LIPOPROTEIN"/>
    <property type="match status" value="1"/>
</dbReference>
<accession>A0A3N7HND0</accession>
<keyword evidence="3" id="KW-0732">Signal</keyword>
<dbReference type="CDD" id="cd00325">
    <property type="entry name" value="chitinase_GH19"/>
    <property type="match status" value="1"/>
</dbReference>
<keyword evidence="2" id="KW-1015">Disulfide bond</keyword>
<dbReference type="Gene3D" id="3.30.20.10">
    <property type="entry name" value="Endochitinase, domain 2"/>
    <property type="match status" value="1"/>
</dbReference>
<feature type="signal peptide" evidence="3">
    <location>
        <begin position="1"/>
        <end position="26"/>
    </location>
</feature>
<gene>
    <name evidence="5" type="ORF">DZC73_16110</name>
</gene>
<proteinExistence type="predicted"/>
<feature type="domain" description="Glycoside hydrolase family 19 catalytic" evidence="4">
    <location>
        <begin position="134"/>
        <end position="323"/>
    </location>
</feature>
<dbReference type="EMBL" id="QUSW01000004">
    <property type="protein sequence ID" value="RQP23654.1"/>
    <property type="molecule type" value="Genomic_DNA"/>
</dbReference>
<dbReference type="Proteomes" id="UP000267464">
    <property type="component" value="Unassembled WGS sequence"/>
</dbReference>
<keyword evidence="1" id="KW-0611">Plant defense</keyword>
<keyword evidence="6" id="KW-1185">Reference proteome</keyword>
<dbReference type="GO" id="GO:0006952">
    <property type="term" value="P:defense response"/>
    <property type="evidence" value="ECO:0007669"/>
    <property type="project" value="UniProtKB-KW"/>
</dbReference>
<protein>
    <submittedName>
        <fullName evidence="5">Chitinase</fullName>
    </submittedName>
</protein>
<dbReference type="PANTHER" id="PTHR22595">
    <property type="entry name" value="CHITINASE-RELATED"/>
    <property type="match status" value="1"/>
</dbReference>
<evidence type="ECO:0000256" key="1">
    <source>
        <dbReference type="ARBA" id="ARBA00022821"/>
    </source>
</evidence>
<evidence type="ECO:0000313" key="6">
    <source>
        <dbReference type="Proteomes" id="UP000267464"/>
    </source>
</evidence>
<dbReference type="PANTHER" id="PTHR22595:SF79">
    <property type="entry name" value="CHITINASE 12"/>
    <property type="match status" value="1"/>
</dbReference>
<sequence>MRTALGFGWNVVKGLLACGLTAGLLAGCGGGSGSADSTAGAAGHVGKAKAASASCNAVAWAYGQFYPLGTVVQYSNGGYYKLVNVGANGSDGTDPTISTWYWSPSSCSGGTTGPTDPSGFPISEDQFRQMFPSGGGFYTYAGLVAAARAYPEFAASGSDTTRKQEAAAFLANVNHETGGLVYVDEINTAVYASYCHPELPYGCPAGVDAYHGRGPIQLSHNYNYKAAGDALSIDLLNHPEWVSTNPEISWKTGVWFWMSSTGAVGTTPHNAMVSGQGFGTTIQVINGGLECNGANPAQVQSRVDAYRRFTGILGVPPGEQLGC</sequence>
<evidence type="ECO:0000259" key="4">
    <source>
        <dbReference type="Pfam" id="PF00182"/>
    </source>
</evidence>
<dbReference type="SUPFAM" id="SSF53955">
    <property type="entry name" value="Lysozyme-like"/>
    <property type="match status" value="1"/>
</dbReference>
<evidence type="ECO:0000256" key="3">
    <source>
        <dbReference type="SAM" id="SignalP"/>
    </source>
</evidence>
<evidence type="ECO:0000313" key="5">
    <source>
        <dbReference type="EMBL" id="RQP23654.1"/>
    </source>
</evidence>
<dbReference type="Pfam" id="PF00182">
    <property type="entry name" value="Glyco_hydro_19"/>
    <property type="match status" value="1"/>
</dbReference>
<dbReference type="InterPro" id="IPR000726">
    <property type="entry name" value="Glyco_hydro_19_cat"/>
</dbReference>
<reference evidence="5 6" key="1">
    <citation type="submission" date="2018-08" db="EMBL/GenBank/DDBJ databases">
        <authorList>
            <person name="Khan S.A."/>
            <person name="Jeon C.O."/>
            <person name="Chun B.H."/>
            <person name="Jeong S.E."/>
        </authorList>
    </citation>
    <scope>NUCLEOTIDE SEQUENCE [LARGE SCALE GENOMIC DNA]</scope>
    <source>
        <strain evidence="5 6">S-16</strain>
    </source>
</reference>
<dbReference type="InterPro" id="IPR023346">
    <property type="entry name" value="Lysozyme-like_dom_sf"/>
</dbReference>
<name>A0A3N7HND0_9BURK</name>
<evidence type="ECO:0000256" key="2">
    <source>
        <dbReference type="ARBA" id="ARBA00023157"/>
    </source>
</evidence>
<dbReference type="AlphaFoldDB" id="A0A3N7HND0"/>
<dbReference type="OrthoDB" id="6018988at2"/>
<dbReference type="GO" id="GO:0016998">
    <property type="term" value="P:cell wall macromolecule catabolic process"/>
    <property type="evidence" value="ECO:0007669"/>
    <property type="project" value="InterPro"/>
</dbReference>
<feature type="chain" id="PRO_5018337927" evidence="3">
    <location>
        <begin position="27"/>
        <end position="323"/>
    </location>
</feature>
<dbReference type="GO" id="GO:0004568">
    <property type="term" value="F:chitinase activity"/>
    <property type="evidence" value="ECO:0007669"/>
    <property type="project" value="InterPro"/>
</dbReference>
<dbReference type="GO" id="GO:0006032">
    <property type="term" value="P:chitin catabolic process"/>
    <property type="evidence" value="ECO:0007669"/>
    <property type="project" value="InterPro"/>
</dbReference>
<comment type="caution">
    <text evidence="5">The sequence shown here is derived from an EMBL/GenBank/DDBJ whole genome shotgun (WGS) entry which is preliminary data.</text>
</comment>
<dbReference type="Gene3D" id="1.10.530.10">
    <property type="match status" value="1"/>
</dbReference>
<organism evidence="5 6">
    <name type="scientific">Piscinibacter terrae</name>
    <dbReference type="NCBI Taxonomy" id="2496871"/>
    <lineage>
        <taxon>Bacteria</taxon>
        <taxon>Pseudomonadati</taxon>
        <taxon>Pseudomonadota</taxon>
        <taxon>Betaproteobacteria</taxon>
        <taxon>Burkholderiales</taxon>
        <taxon>Sphaerotilaceae</taxon>
        <taxon>Piscinibacter</taxon>
    </lineage>
</organism>